<dbReference type="Proteomes" id="UP000217790">
    <property type="component" value="Unassembled WGS sequence"/>
</dbReference>
<proteinExistence type="predicted"/>
<reference evidence="2" key="1">
    <citation type="journal article" date="2017" name="Nat. Ecol. Evol.">
        <title>Genome expansion and lineage-specific genetic innovations in the forest pathogenic fungi Armillaria.</title>
        <authorList>
            <person name="Sipos G."/>
            <person name="Prasanna A.N."/>
            <person name="Walter M.C."/>
            <person name="O'Connor E."/>
            <person name="Balint B."/>
            <person name="Krizsan K."/>
            <person name="Kiss B."/>
            <person name="Hess J."/>
            <person name="Varga T."/>
            <person name="Slot J."/>
            <person name="Riley R."/>
            <person name="Boka B."/>
            <person name="Rigling D."/>
            <person name="Barry K."/>
            <person name="Lee J."/>
            <person name="Mihaltcheva S."/>
            <person name="LaButti K."/>
            <person name="Lipzen A."/>
            <person name="Waldron R."/>
            <person name="Moloney N.M."/>
            <person name="Sperisen C."/>
            <person name="Kredics L."/>
            <person name="Vagvoelgyi C."/>
            <person name="Patrignani A."/>
            <person name="Fitzpatrick D."/>
            <person name="Nagy I."/>
            <person name="Doyle S."/>
            <person name="Anderson J.B."/>
            <person name="Grigoriev I.V."/>
            <person name="Gueldener U."/>
            <person name="Muensterkoetter M."/>
            <person name="Nagy L.G."/>
        </authorList>
    </citation>
    <scope>NUCLEOTIDE SEQUENCE [LARGE SCALE GENOMIC DNA]</scope>
    <source>
        <strain evidence="2">Ar21-2</strain>
    </source>
</reference>
<gene>
    <name evidence="1" type="ORF">ARMGADRAFT_1029424</name>
</gene>
<evidence type="ECO:0000313" key="1">
    <source>
        <dbReference type="EMBL" id="PBK94283.1"/>
    </source>
</evidence>
<dbReference type="AlphaFoldDB" id="A0A2H3E163"/>
<evidence type="ECO:0000313" key="2">
    <source>
        <dbReference type="Proteomes" id="UP000217790"/>
    </source>
</evidence>
<protein>
    <submittedName>
        <fullName evidence="1">Uncharacterized protein</fullName>
    </submittedName>
</protein>
<dbReference type="EMBL" id="KZ293654">
    <property type="protein sequence ID" value="PBK94283.1"/>
    <property type="molecule type" value="Genomic_DNA"/>
</dbReference>
<dbReference type="InParanoid" id="A0A2H3E163"/>
<organism evidence="1 2">
    <name type="scientific">Armillaria gallica</name>
    <name type="common">Bulbous honey fungus</name>
    <name type="synonym">Armillaria bulbosa</name>
    <dbReference type="NCBI Taxonomy" id="47427"/>
    <lineage>
        <taxon>Eukaryota</taxon>
        <taxon>Fungi</taxon>
        <taxon>Dikarya</taxon>
        <taxon>Basidiomycota</taxon>
        <taxon>Agaricomycotina</taxon>
        <taxon>Agaricomycetes</taxon>
        <taxon>Agaricomycetidae</taxon>
        <taxon>Agaricales</taxon>
        <taxon>Marasmiineae</taxon>
        <taxon>Physalacriaceae</taxon>
        <taxon>Armillaria</taxon>
    </lineage>
</organism>
<accession>A0A2H3E163</accession>
<sequence length="158" mass="17310">MFITPKGPVSSIIVIIEHGVSISMIKQLMHVFGKEWFSTSSSILLKPFYGSMPSVTQELFNNGADQMVDAKSGNMEMVDHRAPWSGLLSISLNVSRDTSPRTASLICSFHGATSSWLKKRIELGGGGSKDLGPDALEVLLHTIFQTMSPIFYLYVQVS</sequence>
<keyword evidence="2" id="KW-1185">Reference proteome</keyword>
<name>A0A2H3E163_ARMGA</name>